<dbReference type="Proteomes" id="UP000694843">
    <property type="component" value="Unplaced"/>
</dbReference>
<dbReference type="FunFam" id="1.25.40.180:FF:000010">
    <property type="entry name" value="Nuclear cap-binding protein subunit 1"/>
    <property type="match status" value="1"/>
</dbReference>
<dbReference type="InterPro" id="IPR015174">
    <property type="entry name" value="MIF4G-like_typ-2"/>
</dbReference>
<dbReference type="GO" id="GO:0005634">
    <property type="term" value="C:nucleus"/>
    <property type="evidence" value="ECO:0007669"/>
    <property type="project" value="UniProtKB-SubCell"/>
</dbReference>
<dbReference type="CTD" id="44409"/>
<evidence type="ECO:0000256" key="7">
    <source>
        <dbReference type="ARBA" id="ARBA00023158"/>
    </source>
</evidence>
<evidence type="ECO:0000256" key="8">
    <source>
        <dbReference type="ARBA" id="ARBA00023187"/>
    </source>
</evidence>
<evidence type="ECO:0000256" key="3">
    <source>
        <dbReference type="ARBA" id="ARBA00011361"/>
    </source>
</evidence>
<keyword evidence="9" id="KW-0539">Nucleus</keyword>
<comment type="subcellular location">
    <subcellularLocation>
        <location evidence="1">Nucleus</location>
    </subcellularLocation>
</comment>
<evidence type="ECO:0000256" key="2">
    <source>
        <dbReference type="ARBA" id="ARBA00007413"/>
    </source>
</evidence>
<dbReference type="GO" id="GO:0000339">
    <property type="term" value="F:RNA cap binding"/>
    <property type="evidence" value="ECO:0007669"/>
    <property type="project" value="InterPro"/>
</dbReference>
<dbReference type="GeneID" id="108676358"/>
<dbReference type="Pfam" id="PF09090">
    <property type="entry name" value="MIF4G_like_2"/>
    <property type="match status" value="1"/>
</dbReference>
<evidence type="ECO:0000256" key="10">
    <source>
        <dbReference type="ARBA" id="ARBA00030965"/>
    </source>
</evidence>
<feature type="compositionally biased region" description="Acidic residues" evidence="11">
    <location>
        <begin position="541"/>
        <end position="552"/>
    </location>
</feature>
<dbReference type="PANTHER" id="PTHR12412:SF2">
    <property type="entry name" value="NUCLEAR CAP-BINDING PROTEIN SUBUNIT 1"/>
    <property type="match status" value="1"/>
</dbReference>
<keyword evidence="6" id="KW-0506">mRNA capping</keyword>
<dbReference type="RefSeq" id="XP_018019913.1">
    <property type="nucleotide sequence ID" value="XM_018164424.2"/>
</dbReference>
<dbReference type="GO" id="GO:0000184">
    <property type="term" value="P:nuclear-transcribed mRNA catabolic process, nonsense-mediated decay"/>
    <property type="evidence" value="ECO:0007669"/>
    <property type="project" value="TreeGrafter"/>
</dbReference>
<dbReference type="Pfam" id="PF09088">
    <property type="entry name" value="MIF4G_like"/>
    <property type="match status" value="1"/>
</dbReference>
<dbReference type="GO" id="GO:0031053">
    <property type="term" value="P:primary miRNA processing"/>
    <property type="evidence" value="ECO:0007669"/>
    <property type="project" value="UniProtKB-ARBA"/>
</dbReference>
<organism evidence="13 14">
    <name type="scientific">Hyalella azteca</name>
    <name type="common">Amphipod</name>
    <dbReference type="NCBI Taxonomy" id="294128"/>
    <lineage>
        <taxon>Eukaryota</taxon>
        <taxon>Metazoa</taxon>
        <taxon>Ecdysozoa</taxon>
        <taxon>Arthropoda</taxon>
        <taxon>Crustacea</taxon>
        <taxon>Multicrustacea</taxon>
        <taxon>Malacostraca</taxon>
        <taxon>Eumalacostraca</taxon>
        <taxon>Peracarida</taxon>
        <taxon>Amphipoda</taxon>
        <taxon>Senticaudata</taxon>
        <taxon>Talitrida</taxon>
        <taxon>Talitroidea</taxon>
        <taxon>Hyalellidae</taxon>
        <taxon>Hyalella</taxon>
    </lineage>
</organism>
<dbReference type="Gene3D" id="1.25.40.180">
    <property type="match status" value="3"/>
</dbReference>
<dbReference type="InterPro" id="IPR015172">
    <property type="entry name" value="MIF4G-like_typ-1"/>
</dbReference>
<protein>
    <recommendedName>
        <fullName evidence="4">Nuclear cap-binding protein subunit 1</fullName>
    </recommendedName>
    <alternativeName>
        <fullName evidence="10">80 kDa nuclear cap-binding protein</fullName>
    </alternativeName>
</protein>
<comment type="similarity">
    <text evidence="2">Belongs to the NCBP1 family.</text>
</comment>
<comment type="subunit">
    <text evidence="3">Component of the nuclear cap-binding complex (CBC), a heterodimer composed of Cbp80 and Cbp20 that interacts with m7GpppG-capped RNA.</text>
</comment>
<dbReference type="AlphaFoldDB" id="A0A8B7P1L0"/>
<evidence type="ECO:0000256" key="4">
    <source>
        <dbReference type="ARBA" id="ARBA00019879"/>
    </source>
</evidence>
<dbReference type="GO" id="GO:0006370">
    <property type="term" value="P:7-methylguanosine mRNA capping"/>
    <property type="evidence" value="ECO:0007669"/>
    <property type="project" value="UniProtKB-KW"/>
</dbReference>
<dbReference type="SMART" id="SM00543">
    <property type="entry name" value="MIF4G"/>
    <property type="match status" value="1"/>
</dbReference>
<feature type="region of interest" description="Disordered" evidence="11">
    <location>
        <begin position="521"/>
        <end position="568"/>
    </location>
</feature>
<evidence type="ECO:0000313" key="13">
    <source>
        <dbReference type="Proteomes" id="UP000694843"/>
    </source>
</evidence>
<dbReference type="FunFam" id="1.25.40.180:FF:000041">
    <property type="entry name" value="Nuclear cap-binding protein subunit 1"/>
    <property type="match status" value="1"/>
</dbReference>
<sequence>MSRRKYDDTGDYDNRERKRRRTDAVEIEDRLESLIIRVGEKSTSSLESNLEGLASVLEADINNYRNKILKILSECAVKMPEKTTIYTTLVGLLNAKNYIFGGEFVDLMARKLKDALKSCMWKTARYVVRFFADLVNCHVISTNSLLQLYHSFLETAQEDNAPQVRSDTYIYAVLSSLPWVGRELYEKKEQDLEKLLKHIEIYVNKRSCKHVAGLRVWRSDSPHPQEEYLDCLWAQICKLRSDNWQEKHIARPYVAFDQVLCEALQHNIPVITPPPHSPDNTYPFPWVVFRLFAYTDCPEGPILPGAHSIERYLIEEHLHNIIKQFHLERKQCASFLLDFPLKQKIPLEYVIVEVVLAEMFHLPASRYLQICYGSLLIELCKLQPATMPQVLAQAVELLFERIDTMNTCCHDRFVSWFAYHLSNFQFKWSWDDWLHAAKLPVDHPRAKFVVEVLQRCMRLSYHDRIAEVVPEQFDCFVPAKPKVIFRYDPDLGGESYVWEILHATIRKMSKHVARLQKDMLDSRDSHRRRRSGAETRRASDESESNSDNSSDEDTARPRPTEEEIERMEEKLETAHTDQKNLFLIIFQRFIMLLSEHLSKCDTERRDYDTHWYRWTVGRLQQIFMQHNNQVERYGKTLNELLFTPDLDSHILDIFNQFMSLRA</sequence>
<dbReference type="OrthoDB" id="10252707at2759"/>
<keyword evidence="5" id="KW-0507">mRNA processing</keyword>
<dbReference type="GO" id="GO:0008380">
    <property type="term" value="P:RNA splicing"/>
    <property type="evidence" value="ECO:0007669"/>
    <property type="project" value="UniProtKB-KW"/>
</dbReference>
<evidence type="ECO:0000256" key="11">
    <source>
        <dbReference type="SAM" id="MobiDB-lite"/>
    </source>
</evidence>
<dbReference type="InterPro" id="IPR003890">
    <property type="entry name" value="MIF4G-like_typ-3"/>
</dbReference>
<evidence type="ECO:0000256" key="1">
    <source>
        <dbReference type="ARBA" id="ARBA00004123"/>
    </source>
</evidence>
<accession>A0A8B7P1L0</accession>
<dbReference type="OMA" id="CAAEGLM"/>
<dbReference type="GO" id="GO:0006406">
    <property type="term" value="P:mRNA export from nucleus"/>
    <property type="evidence" value="ECO:0007669"/>
    <property type="project" value="InterPro"/>
</dbReference>
<evidence type="ECO:0000256" key="6">
    <source>
        <dbReference type="ARBA" id="ARBA00023042"/>
    </source>
</evidence>
<evidence type="ECO:0000256" key="9">
    <source>
        <dbReference type="ARBA" id="ARBA00023242"/>
    </source>
</evidence>
<dbReference type="GO" id="GO:0005846">
    <property type="term" value="C:nuclear cap binding complex"/>
    <property type="evidence" value="ECO:0007669"/>
    <property type="project" value="InterPro"/>
</dbReference>
<feature type="domain" description="MIF4G" evidence="12">
    <location>
        <begin position="28"/>
        <end position="240"/>
    </location>
</feature>
<reference evidence="14" key="1">
    <citation type="submission" date="2025-08" db="UniProtKB">
        <authorList>
            <consortium name="RefSeq"/>
        </authorList>
    </citation>
    <scope>IDENTIFICATION</scope>
    <source>
        <tissue evidence="14">Whole organism</tissue>
    </source>
</reference>
<evidence type="ECO:0000256" key="5">
    <source>
        <dbReference type="ARBA" id="ARBA00022664"/>
    </source>
</evidence>
<dbReference type="GO" id="GO:0003729">
    <property type="term" value="F:mRNA binding"/>
    <property type="evidence" value="ECO:0007669"/>
    <property type="project" value="TreeGrafter"/>
</dbReference>
<evidence type="ECO:0000313" key="14">
    <source>
        <dbReference type="RefSeq" id="XP_018019913.1"/>
    </source>
</evidence>
<dbReference type="PANTHER" id="PTHR12412">
    <property type="entry name" value="CAP BINDING PROTEIN"/>
    <property type="match status" value="1"/>
</dbReference>
<name>A0A8B7P1L0_HYAAZ</name>
<dbReference type="InterPro" id="IPR016024">
    <property type="entry name" value="ARM-type_fold"/>
</dbReference>
<dbReference type="SUPFAM" id="SSF48371">
    <property type="entry name" value="ARM repeat"/>
    <property type="match status" value="3"/>
</dbReference>
<dbReference type="InterPro" id="IPR027159">
    <property type="entry name" value="CBP80"/>
</dbReference>
<feature type="compositionally biased region" description="Basic and acidic residues" evidence="11">
    <location>
        <begin position="553"/>
        <end position="568"/>
    </location>
</feature>
<gene>
    <name evidence="14" type="primary">LOC108676358</name>
</gene>
<dbReference type="KEGG" id="hazt:108676358"/>
<feature type="compositionally biased region" description="Basic and acidic residues" evidence="11">
    <location>
        <begin position="531"/>
        <end position="540"/>
    </location>
</feature>
<keyword evidence="7" id="KW-0943">RNA-mediated gene silencing</keyword>
<keyword evidence="13" id="KW-1185">Reference proteome</keyword>
<proteinExistence type="inferred from homology"/>
<dbReference type="Pfam" id="PF02854">
    <property type="entry name" value="MIF4G"/>
    <property type="match status" value="1"/>
</dbReference>
<evidence type="ECO:0000259" key="12">
    <source>
        <dbReference type="SMART" id="SM00543"/>
    </source>
</evidence>
<keyword evidence="8" id="KW-0508">mRNA splicing</keyword>